<sequence length="346" mass="40216">MIEVITERRNWNDNVKNAVHSDFYHTYFYHDLSKKEGELPILLKYTEGDSYVLLPLLIREIDNSAFKDATSVYGYAGALCSPGMSNFDFEKFHKELNKYFSEHNIISVFSRLHPYLSHQEEVLKGLGDISNPGDVIYIDLFEPIEIQRANYNSRLKTHVNKAARLCTIIEGETEEHIQAFIDIYYENMNRVNANDSYFFEESYFYELMASPDFKTELSLAVCNETQEIIAGAMFIKTNNIVQYHLSGIKEEFLNHYAIKLIIDDMRVKSSNEGYQYLNLGGGRSSKKDSLYTFKSSFSKTAKPFKLWKYIVNQNAYDRLSKQRIAVISDVDVVIDKEYFPAYRRGC</sequence>
<keyword evidence="2" id="KW-0808">Transferase</keyword>
<dbReference type="InterPro" id="IPR050644">
    <property type="entry name" value="PG_Glycine_Bridge_Synth"/>
</dbReference>
<dbReference type="SUPFAM" id="SSF55729">
    <property type="entry name" value="Acyl-CoA N-acyltransferases (Nat)"/>
    <property type="match status" value="1"/>
</dbReference>
<proteinExistence type="inferred from homology"/>
<dbReference type="GO" id="GO:0009252">
    <property type="term" value="P:peptidoglycan biosynthetic process"/>
    <property type="evidence" value="ECO:0007669"/>
    <property type="project" value="UniProtKB-KW"/>
</dbReference>
<dbReference type="GO" id="GO:0008360">
    <property type="term" value="P:regulation of cell shape"/>
    <property type="evidence" value="ECO:0007669"/>
    <property type="project" value="UniProtKB-KW"/>
</dbReference>
<dbReference type="GO" id="GO:0071555">
    <property type="term" value="P:cell wall organization"/>
    <property type="evidence" value="ECO:0007669"/>
    <property type="project" value="UniProtKB-KW"/>
</dbReference>
<accession>A0A2V4WT84</accession>
<dbReference type="RefSeq" id="WP_110476538.1">
    <property type="nucleotide sequence ID" value="NZ_BMWQ01000012.1"/>
</dbReference>
<evidence type="ECO:0000256" key="2">
    <source>
        <dbReference type="ARBA" id="ARBA00022679"/>
    </source>
</evidence>
<evidence type="ECO:0000256" key="3">
    <source>
        <dbReference type="ARBA" id="ARBA00022960"/>
    </source>
</evidence>
<dbReference type="GO" id="GO:0016755">
    <property type="term" value="F:aminoacyltransferase activity"/>
    <property type="evidence" value="ECO:0007669"/>
    <property type="project" value="InterPro"/>
</dbReference>
<evidence type="ECO:0000256" key="4">
    <source>
        <dbReference type="ARBA" id="ARBA00022984"/>
    </source>
</evidence>
<organism evidence="7 8">
    <name type="scientific">Winogradskyella epiphytica</name>
    <dbReference type="NCBI Taxonomy" id="262005"/>
    <lineage>
        <taxon>Bacteria</taxon>
        <taxon>Pseudomonadati</taxon>
        <taxon>Bacteroidota</taxon>
        <taxon>Flavobacteriia</taxon>
        <taxon>Flavobacteriales</taxon>
        <taxon>Flavobacteriaceae</taxon>
        <taxon>Winogradskyella</taxon>
    </lineage>
</organism>
<dbReference type="PANTHER" id="PTHR36174:SF1">
    <property type="entry name" value="LIPID II:GLYCINE GLYCYLTRANSFERASE"/>
    <property type="match status" value="1"/>
</dbReference>
<evidence type="ECO:0000256" key="5">
    <source>
        <dbReference type="ARBA" id="ARBA00023315"/>
    </source>
</evidence>
<evidence type="ECO:0000256" key="1">
    <source>
        <dbReference type="ARBA" id="ARBA00009943"/>
    </source>
</evidence>
<keyword evidence="5" id="KW-0012">Acyltransferase</keyword>
<keyword evidence="4" id="KW-0573">Peptidoglycan synthesis</keyword>
<dbReference type="Pfam" id="PF02388">
    <property type="entry name" value="FemAB"/>
    <property type="match status" value="1"/>
</dbReference>
<dbReference type="EMBL" id="QJTD01000011">
    <property type="protein sequence ID" value="PYE79567.1"/>
    <property type="molecule type" value="Genomic_DNA"/>
</dbReference>
<name>A0A2V4WT84_9FLAO</name>
<dbReference type="OrthoDB" id="9785911at2"/>
<dbReference type="AlphaFoldDB" id="A0A2V4WT84"/>
<dbReference type="PANTHER" id="PTHR36174">
    <property type="entry name" value="LIPID II:GLYCINE GLYCYLTRANSFERASE"/>
    <property type="match status" value="1"/>
</dbReference>
<keyword evidence="8" id="KW-1185">Reference proteome</keyword>
<comment type="caution">
    <text evidence="7">The sequence shown here is derived from an EMBL/GenBank/DDBJ whole genome shotgun (WGS) entry which is preliminary data.</text>
</comment>
<dbReference type="InterPro" id="IPR003447">
    <property type="entry name" value="FEMABX"/>
</dbReference>
<evidence type="ECO:0000256" key="6">
    <source>
        <dbReference type="ARBA" id="ARBA00023316"/>
    </source>
</evidence>
<evidence type="ECO:0000313" key="8">
    <source>
        <dbReference type="Proteomes" id="UP000248054"/>
    </source>
</evidence>
<reference evidence="7 8" key="1">
    <citation type="submission" date="2018-06" db="EMBL/GenBank/DDBJ databases">
        <title>Genomic Encyclopedia of Type Strains, Phase III (KMG-III): the genomes of soil and plant-associated and newly described type strains.</title>
        <authorList>
            <person name="Whitman W."/>
        </authorList>
    </citation>
    <scope>NUCLEOTIDE SEQUENCE [LARGE SCALE GENOMIC DNA]</scope>
    <source>
        <strain evidence="7 8">CECT 7945</strain>
    </source>
</reference>
<dbReference type="InterPro" id="IPR016181">
    <property type="entry name" value="Acyl_CoA_acyltransferase"/>
</dbReference>
<comment type="similarity">
    <text evidence="1">Belongs to the FemABX family.</text>
</comment>
<gene>
    <name evidence="7" type="ORF">DFQ11_1117</name>
</gene>
<keyword evidence="6" id="KW-0961">Cell wall biogenesis/degradation</keyword>
<keyword evidence="3" id="KW-0133">Cell shape</keyword>
<protein>
    <submittedName>
        <fullName evidence="7">FemAB family protein</fullName>
    </submittedName>
</protein>
<dbReference type="Gene3D" id="3.40.630.30">
    <property type="match status" value="1"/>
</dbReference>
<dbReference type="Proteomes" id="UP000248054">
    <property type="component" value="Unassembled WGS sequence"/>
</dbReference>
<evidence type="ECO:0000313" key="7">
    <source>
        <dbReference type="EMBL" id="PYE79567.1"/>
    </source>
</evidence>